<feature type="compositionally biased region" description="Polar residues" evidence="1">
    <location>
        <begin position="99"/>
        <end position="112"/>
    </location>
</feature>
<dbReference type="RefSeq" id="WP_201371644.1">
    <property type="nucleotide sequence ID" value="NZ_BNJG01000001.1"/>
</dbReference>
<feature type="region of interest" description="Disordered" evidence="1">
    <location>
        <begin position="1"/>
        <end position="164"/>
    </location>
</feature>
<dbReference type="EMBL" id="BNJG01000001">
    <property type="protein sequence ID" value="GHO54994.1"/>
    <property type="molecule type" value="Genomic_DNA"/>
</dbReference>
<keyword evidence="3" id="KW-1185">Reference proteome</keyword>
<protein>
    <submittedName>
        <fullName evidence="2">Uncharacterized protein</fullName>
    </submittedName>
</protein>
<gene>
    <name evidence="2" type="ORF">KSB_34690</name>
</gene>
<reference evidence="2 3" key="1">
    <citation type="journal article" date="2021" name="Int. J. Syst. Evol. Microbiol.">
        <title>Reticulibacter mediterranei gen. nov., sp. nov., within the new family Reticulibacteraceae fam. nov., and Ktedonospora formicarum gen. nov., sp. nov., Ktedonobacter robiniae sp. nov., Dictyobacter formicarum sp. nov. and Dictyobacter arantiisoli sp. nov., belonging to the class Ktedonobacteria.</title>
        <authorList>
            <person name="Yabe S."/>
            <person name="Zheng Y."/>
            <person name="Wang C.M."/>
            <person name="Sakai Y."/>
            <person name="Abe K."/>
            <person name="Yokota A."/>
            <person name="Donadio S."/>
            <person name="Cavaletti L."/>
            <person name="Monciardini P."/>
        </authorList>
    </citation>
    <scope>NUCLEOTIDE SEQUENCE [LARGE SCALE GENOMIC DNA]</scope>
    <source>
        <strain evidence="2 3">SOSP1-30</strain>
    </source>
</reference>
<feature type="compositionally biased region" description="Polar residues" evidence="1">
    <location>
        <begin position="62"/>
        <end position="82"/>
    </location>
</feature>
<proteinExistence type="predicted"/>
<organism evidence="2 3">
    <name type="scientific">Ktedonobacter robiniae</name>
    <dbReference type="NCBI Taxonomy" id="2778365"/>
    <lineage>
        <taxon>Bacteria</taxon>
        <taxon>Bacillati</taxon>
        <taxon>Chloroflexota</taxon>
        <taxon>Ktedonobacteria</taxon>
        <taxon>Ktedonobacterales</taxon>
        <taxon>Ktedonobacteraceae</taxon>
        <taxon>Ktedonobacter</taxon>
    </lineage>
</organism>
<evidence type="ECO:0000313" key="3">
    <source>
        <dbReference type="Proteomes" id="UP000654345"/>
    </source>
</evidence>
<dbReference type="Proteomes" id="UP000654345">
    <property type="component" value="Unassembled WGS sequence"/>
</dbReference>
<evidence type="ECO:0000313" key="2">
    <source>
        <dbReference type="EMBL" id="GHO54994.1"/>
    </source>
</evidence>
<accession>A0ABQ3UQE0</accession>
<comment type="caution">
    <text evidence="2">The sequence shown here is derived from an EMBL/GenBank/DDBJ whole genome shotgun (WGS) entry which is preliminary data.</text>
</comment>
<feature type="compositionally biased region" description="Basic and acidic residues" evidence="1">
    <location>
        <begin position="17"/>
        <end position="41"/>
    </location>
</feature>
<name>A0ABQ3UQE0_9CHLR</name>
<evidence type="ECO:0000256" key="1">
    <source>
        <dbReference type="SAM" id="MobiDB-lite"/>
    </source>
</evidence>
<feature type="compositionally biased region" description="Low complexity" evidence="1">
    <location>
        <begin position="42"/>
        <end position="61"/>
    </location>
</feature>
<sequence>MYTNNEHDSASQQSGEDVTREDIANIDRAAKAAGTTREKASRNLSSQEQQQLSRRQQYNQQTAESEQNQADSYNESNDNTPLRQDGYEETEGSGYGETQNTIGQPAQENPAQQGYDPAQSGTQSSRRHPGAKVPAPGRETGTAWAENEQMGYTTDTPDRGNPAN</sequence>